<sequence>MKITDRKKEIFKTASGKYISPQLIENKLKESPFIDNAMVVGENQKYPAALISLNFFHLRSWCEIKKVPFTTNEDILTNPVIKKRIAKEIDKVNSGLGEHERIVKFEFTGNTWSVDTGELTPTLKLRRKIISEKYSFILSKLF</sequence>
<protein>
    <submittedName>
        <fullName evidence="4">Long-chain-fatty-acid--CoA ligase FadD15</fullName>
        <ecNumber evidence="4">6.2.1.3</ecNumber>
    </submittedName>
</protein>
<reference evidence="4" key="1">
    <citation type="submission" date="2019-08" db="EMBL/GenBank/DDBJ databases">
        <authorList>
            <person name="Kucharzyk K."/>
            <person name="Murdoch R.W."/>
            <person name="Higgins S."/>
            <person name="Loffler F."/>
        </authorList>
    </citation>
    <scope>NUCLEOTIDE SEQUENCE</scope>
</reference>
<dbReference type="EC" id="6.2.1.3" evidence="4"/>
<dbReference type="EMBL" id="VSSQ01003203">
    <property type="protein sequence ID" value="MPM19584.1"/>
    <property type="molecule type" value="Genomic_DNA"/>
</dbReference>
<dbReference type="GO" id="GO:0005783">
    <property type="term" value="C:endoplasmic reticulum"/>
    <property type="evidence" value="ECO:0007669"/>
    <property type="project" value="TreeGrafter"/>
</dbReference>
<dbReference type="Pfam" id="PF23562">
    <property type="entry name" value="AMP-binding_C_3"/>
    <property type="match status" value="1"/>
</dbReference>
<keyword evidence="1 4" id="KW-0436">Ligase</keyword>
<evidence type="ECO:0000256" key="1">
    <source>
        <dbReference type="ARBA" id="ARBA00022598"/>
    </source>
</evidence>
<dbReference type="PANTHER" id="PTHR43272:SF32">
    <property type="entry name" value="AMP-DEPENDENT SYNTHETASE_LIGASE DOMAIN-CONTAINING PROTEIN"/>
    <property type="match status" value="1"/>
</dbReference>
<evidence type="ECO:0000256" key="2">
    <source>
        <dbReference type="ARBA" id="ARBA00022832"/>
    </source>
</evidence>
<gene>
    <name evidence="4" type="ORF">SDC9_66010</name>
</gene>
<accession>A0A644Y012</accession>
<dbReference type="GO" id="GO:0004467">
    <property type="term" value="F:long-chain fatty acid-CoA ligase activity"/>
    <property type="evidence" value="ECO:0007669"/>
    <property type="project" value="UniProtKB-EC"/>
</dbReference>
<evidence type="ECO:0000313" key="4">
    <source>
        <dbReference type="EMBL" id="MPM19584.1"/>
    </source>
</evidence>
<proteinExistence type="predicted"/>
<dbReference type="SUPFAM" id="SSF56801">
    <property type="entry name" value="Acetyl-CoA synthetase-like"/>
    <property type="match status" value="1"/>
</dbReference>
<dbReference type="AlphaFoldDB" id="A0A644Y012"/>
<name>A0A644Y012_9ZZZZ</name>
<keyword evidence="2" id="KW-0276">Fatty acid metabolism</keyword>
<dbReference type="GO" id="GO:0016020">
    <property type="term" value="C:membrane"/>
    <property type="evidence" value="ECO:0007669"/>
    <property type="project" value="TreeGrafter"/>
</dbReference>
<organism evidence="4">
    <name type="scientific">bioreactor metagenome</name>
    <dbReference type="NCBI Taxonomy" id="1076179"/>
    <lineage>
        <taxon>unclassified sequences</taxon>
        <taxon>metagenomes</taxon>
        <taxon>ecological metagenomes</taxon>
    </lineage>
</organism>
<evidence type="ECO:0000256" key="3">
    <source>
        <dbReference type="ARBA" id="ARBA00023098"/>
    </source>
</evidence>
<comment type="caution">
    <text evidence="4">The sequence shown here is derived from an EMBL/GenBank/DDBJ whole genome shotgun (WGS) entry which is preliminary data.</text>
</comment>
<keyword evidence="3" id="KW-0443">Lipid metabolism</keyword>
<dbReference type="PANTHER" id="PTHR43272">
    <property type="entry name" value="LONG-CHAIN-FATTY-ACID--COA LIGASE"/>
    <property type="match status" value="1"/>
</dbReference>